<evidence type="ECO:0000313" key="10">
    <source>
        <dbReference type="Proteomes" id="UP001606305"/>
    </source>
</evidence>
<dbReference type="PANTHER" id="PTHR43390:SF1">
    <property type="entry name" value="CHLOROPLAST PROCESSING PEPTIDASE"/>
    <property type="match status" value="1"/>
</dbReference>
<name>A0ABW7G9B3_9BURK</name>
<dbReference type="NCBIfam" id="TIGR02227">
    <property type="entry name" value="sigpep_I_bact"/>
    <property type="match status" value="1"/>
</dbReference>
<keyword evidence="5 6" id="KW-0378">Hydrolase</keyword>
<organism evidence="9 10">
    <name type="scientific">Pelomonas nitida</name>
    <dbReference type="NCBI Taxonomy" id="3299027"/>
    <lineage>
        <taxon>Bacteria</taxon>
        <taxon>Pseudomonadati</taxon>
        <taxon>Pseudomonadota</taxon>
        <taxon>Betaproteobacteria</taxon>
        <taxon>Burkholderiales</taxon>
        <taxon>Sphaerotilaceae</taxon>
        <taxon>Roseateles</taxon>
    </lineage>
</organism>
<evidence type="ECO:0000256" key="4">
    <source>
        <dbReference type="ARBA" id="ARBA00019232"/>
    </source>
</evidence>
<dbReference type="InterPro" id="IPR019757">
    <property type="entry name" value="Pept_S26A_signal_pept_1_Lys-AS"/>
</dbReference>
<sequence>MKNQVLNTLKANRGFLVFMASFALLRTAVADWNPIPSGSMRPTLLEGDVVLVNRLAYDLKLPLTDVVLLHLGEPQRGDVVTLSSPAGGARLIKRIVGLPGDRVAVREGQVILNGQPLAYTGAQTHGETLAPGWVVDAVRATEDLAGHPHAVQFLPAVTARRDFAERVVPAGQYFLLGDNRDNSEDSRFIGTVPRENLIGRAHHVLVAADWLGEDGWRLAPRFGRWVTAIR</sequence>
<dbReference type="SUPFAM" id="SSF51306">
    <property type="entry name" value="LexA/Signal peptidase"/>
    <property type="match status" value="1"/>
</dbReference>
<evidence type="ECO:0000256" key="7">
    <source>
        <dbReference type="SAM" id="SignalP"/>
    </source>
</evidence>
<reference evidence="9 10" key="1">
    <citation type="submission" date="2024-09" db="EMBL/GenBank/DDBJ databases">
        <title>Novel species of the genus Pelomonas and Roseateles isolated from streams.</title>
        <authorList>
            <person name="Lu H."/>
        </authorList>
    </citation>
    <scope>NUCLEOTIDE SEQUENCE [LARGE SCALE GENOMIC DNA]</scope>
    <source>
        <strain evidence="9 10">BYS96W</strain>
    </source>
</reference>
<dbReference type="InterPro" id="IPR036286">
    <property type="entry name" value="LexA/Signal_pep-like_sf"/>
</dbReference>
<protein>
    <recommendedName>
        <fullName evidence="4 6">Signal peptidase I</fullName>
        <ecNumber evidence="3 6">3.4.21.89</ecNumber>
    </recommendedName>
</protein>
<dbReference type="Proteomes" id="UP001606305">
    <property type="component" value="Unassembled WGS sequence"/>
</dbReference>
<comment type="catalytic activity">
    <reaction evidence="1 6">
        <text>Cleavage of hydrophobic, N-terminal signal or leader sequences from secreted and periplasmic proteins.</text>
        <dbReference type="EC" id="3.4.21.89"/>
    </reaction>
</comment>
<dbReference type="RefSeq" id="WP_394489602.1">
    <property type="nucleotide sequence ID" value="NZ_JBIGIA010000013.1"/>
</dbReference>
<dbReference type="GO" id="GO:0009003">
    <property type="term" value="F:signal peptidase activity"/>
    <property type="evidence" value="ECO:0007669"/>
    <property type="project" value="UniProtKB-EC"/>
</dbReference>
<dbReference type="Pfam" id="PF10502">
    <property type="entry name" value="Peptidase_S26"/>
    <property type="match status" value="1"/>
</dbReference>
<evidence type="ECO:0000259" key="8">
    <source>
        <dbReference type="Pfam" id="PF10502"/>
    </source>
</evidence>
<proteinExistence type="inferred from homology"/>
<dbReference type="InterPro" id="IPR000223">
    <property type="entry name" value="Pept_S26A_signal_pept_1"/>
</dbReference>
<evidence type="ECO:0000256" key="3">
    <source>
        <dbReference type="ARBA" id="ARBA00013208"/>
    </source>
</evidence>
<dbReference type="PANTHER" id="PTHR43390">
    <property type="entry name" value="SIGNAL PEPTIDASE I"/>
    <property type="match status" value="1"/>
</dbReference>
<dbReference type="EMBL" id="JBIGIA010000013">
    <property type="protein sequence ID" value="MFG6458538.1"/>
    <property type="molecule type" value="Genomic_DNA"/>
</dbReference>
<evidence type="ECO:0000256" key="6">
    <source>
        <dbReference type="RuleBase" id="RU362042"/>
    </source>
</evidence>
<dbReference type="PRINTS" id="PR00727">
    <property type="entry name" value="LEADERPTASE"/>
</dbReference>
<evidence type="ECO:0000256" key="2">
    <source>
        <dbReference type="ARBA" id="ARBA00009370"/>
    </source>
</evidence>
<evidence type="ECO:0000256" key="1">
    <source>
        <dbReference type="ARBA" id="ARBA00000677"/>
    </source>
</evidence>
<dbReference type="InterPro" id="IPR019533">
    <property type="entry name" value="Peptidase_S26"/>
</dbReference>
<comment type="caution">
    <text evidence="9">The sequence shown here is derived from an EMBL/GenBank/DDBJ whole genome shotgun (WGS) entry which is preliminary data.</text>
</comment>
<evidence type="ECO:0000313" key="9">
    <source>
        <dbReference type="EMBL" id="MFG6458538.1"/>
    </source>
</evidence>
<keyword evidence="7" id="KW-0732">Signal</keyword>
<dbReference type="PROSITE" id="PS00760">
    <property type="entry name" value="SPASE_I_2"/>
    <property type="match status" value="1"/>
</dbReference>
<dbReference type="CDD" id="cd06530">
    <property type="entry name" value="S26_SPase_I"/>
    <property type="match status" value="1"/>
</dbReference>
<keyword evidence="10" id="KW-1185">Reference proteome</keyword>
<keyword evidence="6" id="KW-0645">Protease</keyword>
<comment type="similarity">
    <text evidence="2 6">Belongs to the peptidase S26 family.</text>
</comment>
<evidence type="ECO:0000256" key="5">
    <source>
        <dbReference type="ARBA" id="ARBA00022801"/>
    </source>
</evidence>
<accession>A0ABW7G9B3</accession>
<dbReference type="EC" id="3.4.21.89" evidence="3 6"/>
<gene>
    <name evidence="9" type="primary">lepB</name>
    <name evidence="9" type="ORF">ACG00X_16985</name>
</gene>
<dbReference type="Gene3D" id="2.10.109.10">
    <property type="entry name" value="Umud Fragment, subunit A"/>
    <property type="match status" value="1"/>
</dbReference>
<comment type="subcellular location">
    <subcellularLocation>
        <location evidence="6">Membrane</location>
        <topology evidence="6">Single-pass type II membrane protein</topology>
    </subcellularLocation>
</comment>
<feature type="signal peptide" evidence="7">
    <location>
        <begin position="1"/>
        <end position="30"/>
    </location>
</feature>
<feature type="domain" description="Peptidase S26" evidence="8">
    <location>
        <begin position="15"/>
        <end position="204"/>
    </location>
</feature>
<feature type="chain" id="PRO_5047503410" description="Signal peptidase I" evidence="7">
    <location>
        <begin position="31"/>
        <end position="230"/>
    </location>
</feature>